<organism evidence="18 19">
    <name type="scientific">Acinetobacter populi</name>
    <dbReference type="NCBI Taxonomy" id="1582270"/>
    <lineage>
        <taxon>Bacteria</taxon>
        <taxon>Pseudomonadati</taxon>
        <taxon>Pseudomonadota</taxon>
        <taxon>Gammaproteobacteria</taxon>
        <taxon>Moraxellales</taxon>
        <taxon>Moraxellaceae</taxon>
        <taxon>Acinetobacter</taxon>
    </lineage>
</organism>
<keyword evidence="5" id="KW-0479">Metal-binding</keyword>
<evidence type="ECO:0000256" key="15">
    <source>
        <dbReference type="ARBA" id="ARBA00041979"/>
    </source>
</evidence>
<dbReference type="GO" id="GO:0008413">
    <property type="term" value="F:8-oxo-7,8-dihydroguanosine triphosphate pyrophosphatase activity"/>
    <property type="evidence" value="ECO:0007669"/>
    <property type="project" value="TreeGrafter"/>
</dbReference>
<dbReference type="GO" id="GO:0035539">
    <property type="term" value="F:8-oxo-7,8-dihydrodeoxyguanosine triphosphate pyrophosphatase activity"/>
    <property type="evidence" value="ECO:0007669"/>
    <property type="project" value="UniProtKB-EC"/>
</dbReference>
<evidence type="ECO:0000256" key="13">
    <source>
        <dbReference type="ARBA" id="ARBA00040794"/>
    </source>
</evidence>
<dbReference type="AlphaFoldDB" id="A0A1Z9YXQ6"/>
<dbReference type="Gene3D" id="3.90.79.10">
    <property type="entry name" value="Nucleoside Triphosphate Pyrophosphohydrolase"/>
    <property type="match status" value="1"/>
</dbReference>
<comment type="catalytic activity">
    <reaction evidence="11">
        <text>8-oxo-GTP + H2O = 8-oxo-GMP + diphosphate + H(+)</text>
        <dbReference type="Rhea" id="RHEA:67616"/>
        <dbReference type="ChEBI" id="CHEBI:15377"/>
        <dbReference type="ChEBI" id="CHEBI:15378"/>
        <dbReference type="ChEBI" id="CHEBI:33019"/>
        <dbReference type="ChEBI" id="CHEBI:143553"/>
        <dbReference type="ChEBI" id="CHEBI:145694"/>
    </reaction>
</comment>
<comment type="cofactor">
    <cofactor evidence="1">
        <name>Mg(2+)</name>
        <dbReference type="ChEBI" id="CHEBI:18420"/>
    </cofactor>
</comment>
<protein>
    <recommendedName>
        <fullName evidence="13">8-oxo-dGTP diphosphatase</fullName>
        <ecNumber evidence="12">3.6.1.55</ecNumber>
    </recommendedName>
    <alternativeName>
        <fullName evidence="16">7,8-dihydro-8-oxoguanine-triphosphatase</fullName>
    </alternativeName>
    <alternativeName>
        <fullName evidence="15">Mutator protein MutT</fullName>
    </alternativeName>
    <alternativeName>
        <fullName evidence="14">dGTP pyrophosphohydrolase</fullName>
    </alternativeName>
</protein>
<evidence type="ECO:0000256" key="8">
    <source>
        <dbReference type="ARBA" id="ARBA00022842"/>
    </source>
</evidence>
<dbReference type="PANTHER" id="PTHR47707">
    <property type="entry name" value="8-OXO-DGTP DIPHOSPHATASE"/>
    <property type="match status" value="1"/>
</dbReference>
<dbReference type="Proteomes" id="UP000196536">
    <property type="component" value="Unassembled WGS sequence"/>
</dbReference>
<evidence type="ECO:0000256" key="11">
    <source>
        <dbReference type="ARBA" id="ARBA00036904"/>
    </source>
</evidence>
<dbReference type="CDD" id="cd03425">
    <property type="entry name" value="NUDIX_MutT_NudA_like"/>
    <property type="match status" value="1"/>
</dbReference>
<dbReference type="InterPro" id="IPR029119">
    <property type="entry name" value="MutY_C"/>
</dbReference>
<dbReference type="RefSeq" id="WP_087620565.1">
    <property type="nucleotide sequence ID" value="NZ_NEXX01000003.1"/>
</dbReference>
<evidence type="ECO:0000256" key="5">
    <source>
        <dbReference type="ARBA" id="ARBA00022723"/>
    </source>
</evidence>
<feature type="domain" description="Nudix hydrolase" evidence="17">
    <location>
        <begin position="2"/>
        <end position="129"/>
    </location>
</feature>
<dbReference type="PANTHER" id="PTHR47707:SF1">
    <property type="entry name" value="NUDIX HYDROLASE FAMILY PROTEIN"/>
    <property type="match status" value="1"/>
</dbReference>
<dbReference type="InterPro" id="IPR015797">
    <property type="entry name" value="NUDIX_hydrolase-like_dom_sf"/>
</dbReference>
<accession>A0A1Z9YXQ6</accession>
<keyword evidence="8" id="KW-0460">Magnesium</keyword>
<evidence type="ECO:0000256" key="7">
    <source>
        <dbReference type="ARBA" id="ARBA00022801"/>
    </source>
</evidence>
<keyword evidence="9" id="KW-0234">DNA repair</keyword>
<dbReference type="PROSITE" id="PS51462">
    <property type="entry name" value="NUDIX"/>
    <property type="match status" value="1"/>
</dbReference>
<dbReference type="InterPro" id="IPR020084">
    <property type="entry name" value="NUDIX_hydrolase_CS"/>
</dbReference>
<dbReference type="InterPro" id="IPR013785">
    <property type="entry name" value="Aldolase_TIM"/>
</dbReference>
<dbReference type="GO" id="GO:0006260">
    <property type="term" value="P:DNA replication"/>
    <property type="evidence" value="ECO:0007669"/>
    <property type="project" value="UniProtKB-KW"/>
</dbReference>
<evidence type="ECO:0000256" key="14">
    <source>
        <dbReference type="ARBA" id="ARBA00041592"/>
    </source>
</evidence>
<keyword evidence="19" id="KW-1185">Reference proteome</keyword>
<evidence type="ECO:0000256" key="16">
    <source>
        <dbReference type="ARBA" id="ARBA00042798"/>
    </source>
</evidence>
<evidence type="ECO:0000256" key="4">
    <source>
        <dbReference type="ARBA" id="ARBA00022705"/>
    </source>
</evidence>
<dbReference type="InterPro" id="IPR036206">
    <property type="entry name" value="ThiamineP_synth_sf"/>
</dbReference>
<evidence type="ECO:0000256" key="2">
    <source>
        <dbReference type="ARBA" id="ARBA00005582"/>
    </source>
</evidence>
<comment type="catalytic activity">
    <reaction evidence="10">
        <text>8-oxo-dGTP + H2O = 8-oxo-dGMP + diphosphate + H(+)</text>
        <dbReference type="Rhea" id="RHEA:31575"/>
        <dbReference type="ChEBI" id="CHEBI:15377"/>
        <dbReference type="ChEBI" id="CHEBI:15378"/>
        <dbReference type="ChEBI" id="CHEBI:33019"/>
        <dbReference type="ChEBI" id="CHEBI:63224"/>
        <dbReference type="ChEBI" id="CHEBI:77896"/>
        <dbReference type="EC" id="3.6.1.55"/>
    </reaction>
</comment>
<dbReference type="InterPro" id="IPR022998">
    <property type="entry name" value="ThiamineP_synth_TenI"/>
</dbReference>
<dbReference type="CDD" id="cd00564">
    <property type="entry name" value="TMP_TenI"/>
    <property type="match status" value="1"/>
</dbReference>
<evidence type="ECO:0000256" key="6">
    <source>
        <dbReference type="ARBA" id="ARBA00022763"/>
    </source>
</evidence>
<proteinExistence type="inferred from homology"/>
<reference evidence="18 19" key="1">
    <citation type="submission" date="2017-05" db="EMBL/GenBank/DDBJ databases">
        <title>Acinetobacter populi ANC 5415 (= PBJ7), whole genome shotgun sequencing project.</title>
        <authorList>
            <person name="Nemec A."/>
            <person name="Radolfova-Krizova L."/>
        </authorList>
    </citation>
    <scope>NUCLEOTIDE SEQUENCE [LARGE SCALE GENOMIC DNA]</scope>
    <source>
        <strain evidence="18 19">PBJ7</strain>
    </source>
</reference>
<dbReference type="GO" id="GO:0046872">
    <property type="term" value="F:metal ion binding"/>
    <property type="evidence" value="ECO:0007669"/>
    <property type="project" value="UniProtKB-KW"/>
</dbReference>
<dbReference type="EC" id="3.6.1.55" evidence="12"/>
<comment type="caution">
    <text evidence="18">The sequence shown here is derived from an EMBL/GenBank/DDBJ whole genome shotgun (WGS) entry which is preliminary data.</text>
</comment>
<evidence type="ECO:0000256" key="10">
    <source>
        <dbReference type="ARBA" id="ARBA00035861"/>
    </source>
</evidence>
<dbReference type="Pfam" id="PF14815">
    <property type="entry name" value="NUDIX_4"/>
    <property type="match status" value="1"/>
</dbReference>
<dbReference type="EMBL" id="NEXX01000003">
    <property type="protein sequence ID" value="OUY06962.1"/>
    <property type="molecule type" value="Genomic_DNA"/>
</dbReference>
<dbReference type="Gene3D" id="3.20.20.70">
    <property type="entry name" value="Aldolase class I"/>
    <property type="match status" value="1"/>
</dbReference>
<dbReference type="GO" id="GO:0044716">
    <property type="term" value="F:8-oxo-GDP phosphatase activity"/>
    <property type="evidence" value="ECO:0007669"/>
    <property type="project" value="TreeGrafter"/>
</dbReference>
<dbReference type="InterPro" id="IPR047127">
    <property type="entry name" value="MutT-like"/>
</dbReference>
<name>A0A1Z9YXQ6_9GAMM</name>
<evidence type="ECO:0000313" key="18">
    <source>
        <dbReference type="EMBL" id="OUY06962.1"/>
    </source>
</evidence>
<keyword evidence="7" id="KW-0378">Hydrolase</keyword>
<comment type="similarity">
    <text evidence="2">Belongs to the Nudix hydrolase family.</text>
</comment>
<dbReference type="Pfam" id="PF02581">
    <property type="entry name" value="TMP-TENI"/>
    <property type="match status" value="1"/>
</dbReference>
<keyword evidence="3" id="KW-0515">Mutator protein</keyword>
<evidence type="ECO:0000256" key="12">
    <source>
        <dbReference type="ARBA" id="ARBA00038905"/>
    </source>
</evidence>
<dbReference type="InterPro" id="IPR000086">
    <property type="entry name" value="NUDIX_hydrolase_dom"/>
</dbReference>
<keyword evidence="4" id="KW-0235">DNA replication</keyword>
<gene>
    <name evidence="18" type="ORF">CAP51_09710</name>
</gene>
<evidence type="ECO:0000313" key="19">
    <source>
        <dbReference type="Proteomes" id="UP000196536"/>
    </source>
</evidence>
<dbReference type="GO" id="GO:0009228">
    <property type="term" value="P:thiamine biosynthetic process"/>
    <property type="evidence" value="ECO:0007669"/>
    <property type="project" value="UniProtKB-KW"/>
</dbReference>
<sequence length="301" mass="34363">MQKVVHVAIGLIMHQGKILVGWRDESLHQGGCYEFPGGKVEAHEDSRQAVIREIKEEVNLEIIVVKLFHRLQFEYPDRHVKLDFYLCRLSDAGQQAFQHWQWVDIDQLSQLTFPAANDVIIKRLNWTRYLAVSPENIEQRRPKNNIELVYLRTSSVPELKLIRMLQTYLPQIKLILRLQDYLVLDQALQQQVFAIHFNGEQLAQCQDLAEFENINIIAACHCTEDIVKANQLGCDAILLSPVLATPSHPEQQGMGWPQFHHLAAQAEMPVYALGGMQIEDLPAAQQHAAYGIAGISNFWTA</sequence>
<dbReference type="OrthoDB" id="9810648at2"/>
<dbReference type="PROSITE" id="PS00893">
    <property type="entry name" value="NUDIX_BOX"/>
    <property type="match status" value="1"/>
</dbReference>
<keyword evidence="6" id="KW-0227">DNA damage</keyword>
<evidence type="ECO:0000256" key="9">
    <source>
        <dbReference type="ARBA" id="ARBA00023204"/>
    </source>
</evidence>
<dbReference type="SUPFAM" id="SSF51391">
    <property type="entry name" value="Thiamin phosphate synthase"/>
    <property type="match status" value="1"/>
</dbReference>
<dbReference type="GO" id="GO:0044715">
    <property type="term" value="F:8-oxo-dGDP phosphatase activity"/>
    <property type="evidence" value="ECO:0007669"/>
    <property type="project" value="TreeGrafter"/>
</dbReference>
<dbReference type="GO" id="GO:0006281">
    <property type="term" value="P:DNA repair"/>
    <property type="evidence" value="ECO:0007669"/>
    <property type="project" value="UniProtKB-KW"/>
</dbReference>
<evidence type="ECO:0000259" key="17">
    <source>
        <dbReference type="PROSITE" id="PS51462"/>
    </source>
</evidence>
<evidence type="ECO:0000256" key="1">
    <source>
        <dbReference type="ARBA" id="ARBA00001946"/>
    </source>
</evidence>
<evidence type="ECO:0000256" key="3">
    <source>
        <dbReference type="ARBA" id="ARBA00022457"/>
    </source>
</evidence>
<dbReference type="SUPFAM" id="SSF55811">
    <property type="entry name" value="Nudix"/>
    <property type="match status" value="1"/>
</dbReference>